<dbReference type="InterPro" id="IPR050922">
    <property type="entry name" value="LytR/CpsA/Psr_CW_biosynth"/>
</dbReference>
<evidence type="ECO:0000259" key="3">
    <source>
        <dbReference type="Pfam" id="PF03816"/>
    </source>
</evidence>
<dbReference type="AlphaFoldDB" id="K0YL57"/>
<name>K0YL57_9ACTN</name>
<proteinExistence type="inferred from homology"/>
<feature type="domain" description="Cell envelope-related transcriptional attenuator" evidence="3">
    <location>
        <begin position="145"/>
        <end position="299"/>
    </location>
</feature>
<comment type="caution">
    <text evidence="4">The sequence shown here is derived from an EMBL/GenBank/DDBJ whole genome shotgun (WGS) entry which is preliminary data.</text>
</comment>
<keyword evidence="2" id="KW-1133">Transmembrane helix</keyword>
<evidence type="ECO:0000313" key="5">
    <source>
        <dbReference type="Proteomes" id="UP000006069"/>
    </source>
</evidence>
<organism evidence="4 5">
    <name type="scientific">Slackia piriformis YIT 12062</name>
    <dbReference type="NCBI Taxonomy" id="742818"/>
    <lineage>
        <taxon>Bacteria</taxon>
        <taxon>Bacillati</taxon>
        <taxon>Actinomycetota</taxon>
        <taxon>Coriobacteriia</taxon>
        <taxon>Eggerthellales</taxon>
        <taxon>Eggerthellaceae</taxon>
        <taxon>Slackia</taxon>
    </lineage>
</organism>
<dbReference type="RefSeq" id="WP_009138774.1">
    <property type="nucleotide sequence ID" value="NZ_JH815198.1"/>
</dbReference>
<feature type="transmembrane region" description="Helical" evidence="2">
    <location>
        <begin position="53"/>
        <end position="75"/>
    </location>
</feature>
<keyword evidence="2" id="KW-0472">Membrane</keyword>
<protein>
    <recommendedName>
        <fullName evidence="3">Cell envelope-related transcriptional attenuator domain-containing protein</fullName>
    </recommendedName>
</protein>
<keyword evidence="5" id="KW-1185">Reference proteome</keyword>
<dbReference type="Proteomes" id="UP000006069">
    <property type="component" value="Unassembled WGS sequence"/>
</dbReference>
<dbReference type="InterPro" id="IPR004474">
    <property type="entry name" value="LytR_CpsA_psr"/>
</dbReference>
<dbReference type="HOGENOM" id="CLU_050688_1_0_11"/>
<dbReference type="Gene3D" id="3.40.630.190">
    <property type="entry name" value="LCP protein"/>
    <property type="match status" value="1"/>
</dbReference>
<dbReference type="Pfam" id="PF03816">
    <property type="entry name" value="LytR_cpsA_psr"/>
    <property type="match status" value="1"/>
</dbReference>
<dbReference type="PANTHER" id="PTHR33392">
    <property type="entry name" value="POLYISOPRENYL-TEICHOIC ACID--PEPTIDOGLYCAN TEICHOIC ACID TRANSFERASE TAGU"/>
    <property type="match status" value="1"/>
</dbReference>
<evidence type="ECO:0000313" key="4">
    <source>
        <dbReference type="EMBL" id="EJZ84236.1"/>
    </source>
</evidence>
<evidence type="ECO:0000256" key="2">
    <source>
        <dbReference type="SAM" id="Phobius"/>
    </source>
</evidence>
<accession>K0YL57</accession>
<dbReference type="PATRIC" id="fig|742818.3.peg.592"/>
<dbReference type="InParanoid" id="K0YL57"/>
<keyword evidence="2" id="KW-0812">Transmembrane</keyword>
<comment type="similarity">
    <text evidence="1">Belongs to the LytR/CpsA/Psr (LCP) family.</text>
</comment>
<dbReference type="PANTHER" id="PTHR33392:SF6">
    <property type="entry name" value="POLYISOPRENYL-TEICHOIC ACID--PEPTIDOGLYCAN TEICHOIC ACID TRANSFERASE TAGU"/>
    <property type="match status" value="1"/>
</dbReference>
<dbReference type="eggNOG" id="COG1316">
    <property type="taxonomic scope" value="Bacteria"/>
</dbReference>
<dbReference type="EMBL" id="ADMD01000002">
    <property type="protein sequence ID" value="EJZ84236.1"/>
    <property type="molecule type" value="Genomic_DNA"/>
</dbReference>
<reference evidence="4 5" key="1">
    <citation type="submission" date="2012-08" db="EMBL/GenBank/DDBJ databases">
        <title>The Genome Sequence of Slackia piriformis YIT 12062.</title>
        <authorList>
            <consortium name="The Broad Institute Genome Sequencing Platform"/>
            <person name="Earl A."/>
            <person name="Ward D."/>
            <person name="Feldgarden M."/>
            <person name="Gevers D."/>
            <person name="Morotomi M."/>
            <person name="Walker B."/>
            <person name="Young S.K."/>
            <person name="Zeng Q."/>
            <person name="Gargeya S."/>
            <person name="Fitzgerald M."/>
            <person name="Haas B."/>
            <person name="Abouelleil A."/>
            <person name="Alvarado L."/>
            <person name="Arachchi H.M."/>
            <person name="Berlin A.M."/>
            <person name="Chapman S.B."/>
            <person name="Goldberg J."/>
            <person name="Griggs A."/>
            <person name="Gujja S."/>
            <person name="Hansen M."/>
            <person name="Howarth C."/>
            <person name="Imamovic A."/>
            <person name="Larimer J."/>
            <person name="McCowen C."/>
            <person name="Montmayeur A."/>
            <person name="Murphy C."/>
            <person name="Neiman D."/>
            <person name="Pearson M."/>
            <person name="Priest M."/>
            <person name="Roberts A."/>
            <person name="Saif S."/>
            <person name="Shea T."/>
            <person name="Sisk P."/>
            <person name="Sykes S."/>
            <person name="Wortman J."/>
            <person name="Nusbaum C."/>
            <person name="Birren B."/>
        </authorList>
    </citation>
    <scope>NUCLEOTIDE SEQUENCE [LARGE SCALE GENOMIC DNA]</scope>
    <source>
        <strain evidence="4 5">YIT 12062</strain>
    </source>
</reference>
<dbReference type="OrthoDB" id="3172933at2"/>
<gene>
    <name evidence="4" type="ORF">HMPREF9451_00545</name>
</gene>
<sequence length="383" mass="41300">MNNKRSNDFGRMGHAEAFDASFEKPADDFPLRPTNEVLIRKKKRTHNKLKQRLKIAVIVVGAIALIAGGAAWAVVGSIKAGEAAMKQASEPTQIETAEDAVSYDEGRTIEHNGHTYAYNENIVSVVVMGYDKSLHANSTAGSGQADAVMVLALDTQTGKATVIGIPRDSMVDVGEFVSDAFIGQEKMQLCLAFSYGDGAHTSCEYTTTAVSRALYNMPMSYYMALDYDGIAPLNDAIGGVSVNALETIPNTGIVAGQDIVLYGDNAARYVQYRDTSVLTSSLDRQARQVQYLQAFSSKALASAKGNVTSLIDLFNVANQYSVTNLGVNEFSYLASSVLTNGITSLEVVTLPGEPVQGAQFVEVYLDEEAVYQIVLDVYYTQVD</sequence>
<evidence type="ECO:0000256" key="1">
    <source>
        <dbReference type="ARBA" id="ARBA00006068"/>
    </source>
</evidence>